<dbReference type="InterPro" id="IPR041129">
    <property type="entry name" value="CdiI_2"/>
</dbReference>
<comment type="caution">
    <text evidence="2">The sequence shown here is derived from an EMBL/GenBank/DDBJ whole genome shotgun (WGS) entry which is preliminary data.</text>
</comment>
<dbReference type="Pfam" id="PF18593">
    <property type="entry name" value="CdiI_2"/>
    <property type="match status" value="1"/>
</dbReference>
<dbReference type="EMBL" id="JBEQNB010000013">
    <property type="protein sequence ID" value="MES0836710.1"/>
    <property type="molecule type" value="Genomic_DNA"/>
</dbReference>
<protein>
    <submittedName>
        <fullName evidence="2">Contact-dependent growth inhibition system immunity protein</fullName>
    </submittedName>
</protein>
<evidence type="ECO:0000313" key="2">
    <source>
        <dbReference type="EMBL" id="MES0836710.1"/>
    </source>
</evidence>
<keyword evidence="3" id="KW-1185">Reference proteome</keyword>
<proteinExistence type="predicted"/>
<evidence type="ECO:0000313" key="3">
    <source>
        <dbReference type="Proteomes" id="UP001432401"/>
    </source>
</evidence>
<sequence length="110" mass="13204">MDTPEERYKNLCYLFNYYLHQDWTVEGETLSEVFERNDALHEISRGLRQEAIILLEKRHDNQYLDDMFFGRWGAGYEPEAEGLETWHEVLREVIRFSERHTEPGQRHGSA</sequence>
<dbReference type="Proteomes" id="UP001432401">
    <property type="component" value="Unassembled WGS sequence"/>
</dbReference>
<name>A0ABV2A044_9ACTN</name>
<gene>
    <name evidence="2" type="ORF">ABUK86_23240</name>
</gene>
<feature type="domain" description="CdiI immunity protein" evidence="1">
    <location>
        <begin position="7"/>
        <end position="89"/>
    </location>
</feature>
<accession>A0ABV2A044</accession>
<dbReference type="RefSeq" id="WP_352985530.1">
    <property type="nucleotide sequence ID" value="NZ_JBEQNA010000012.1"/>
</dbReference>
<evidence type="ECO:0000259" key="1">
    <source>
        <dbReference type="Pfam" id="PF18593"/>
    </source>
</evidence>
<reference evidence="2 3" key="1">
    <citation type="submission" date="2024-06" db="EMBL/GenBank/DDBJ databases">
        <authorList>
            <person name="Bataeva Y.V."/>
            <person name="Grigorian L.N."/>
            <person name="Solomentsev V.I."/>
        </authorList>
    </citation>
    <scope>NUCLEOTIDE SEQUENCE [LARGE SCALE GENOMIC DNA]</scope>
    <source>
        <strain evidence="3">SCPM-O-B-12605 (RCAM04882)</strain>
    </source>
</reference>
<organism evidence="2 3">
    <name type="scientific">Nocardiopsis tropica</name>
    <dbReference type="NCBI Taxonomy" id="109330"/>
    <lineage>
        <taxon>Bacteria</taxon>
        <taxon>Bacillati</taxon>
        <taxon>Actinomycetota</taxon>
        <taxon>Actinomycetes</taxon>
        <taxon>Streptosporangiales</taxon>
        <taxon>Nocardiopsidaceae</taxon>
        <taxon>Nocardiopsis</taxon>
    </lineage>
</organism>